<keyword evidence="3" id="KW-1185">Reference proteome</keyword>
<feature type="compositionally biased region" description="Basic and acidic residues" evidence="1">
    <location>
        <begin position="153"/>
        <end position="189"/>
    </location>
</feature>
<dbReference type="AlphaFoldDB" id="A0A7I8V7Z8"/>
<evidence type="ECO:0000313" key="2">
    <source>
        <dbReference type="EMBL" id="CAD5111932.1"/>
    </source>
</evidence>
<gene>
    <name evidence="2" type="ORF">DGYR_LOCUS1156</name>
</gene>
<sequence>MYRRPVRSARIKKNKARNVATQYKRKDEMSFEINDRHKMTTNRKLINPEAEEISKEEEEEEDLVEENDEYEGFVSESEDEFGQPRENELPKVRSAVLIRSKVPWEHRRLRKMFDRRCMFPIRPRPEFKEIEENNETEDVTQRVEVADLRERINRNAQEKTKEPLPIRDNSRNEEEKTIEQDVQVKRETKDLEDELDFEEELLGDFDFTKMSETQSVD</sequence>
<reference evidence="2 3" key="1">
    <citation type="submission" date="2020-08" db="EMBL/GenBank/DDBJ databases">
        <authorList>
            <person name="Hejnol A."/>
        </authorList>
    </citation>
    <scope>NUCLEOTIDE SEQUENCE [LARGE SCALE GENOMIC DNA]</scope>
</reference>
<feature type="region of interest" description="Disordered" evidence="1">
    <location>
        <begin position="1"/>
        <end position="23"/>
    </location>
</feature>
<organism evidence="2 3">
    <name type="scientific">Dimorphilus gyrociliatus</name>
    <dbReference type="NCBI Taxonomy" id="2664684"/>
    <lineage>
        <taxon>Eukaryota</taxon>
        <taxon>Metazoa</taxon>
        <taxon>Spiralia</taxon>
        <taxon>Lophotrochozoa</taxon>
        <taxon>Annelida</taxon>
        <taxon>Polychaeta</taxon>
        <taxon>Polychaeta incertae sedis</taxon>
        <taxon>Dinophilidae</taxon>
        <taxon>Dimorphilus</taxon>
    </lineage>
</organism>
<accession>A0A7I8V7Z8</accession>
<evidence type="ECO:0000256" key="1">
    <source>
        <dbReference type="SAM" id="MobiDB-lite"/>
    </source>
</evidence>
<feature type="region of interest" description="Disordered" evidence="1">
    <location>
        <begin position="153"/>
        <end position="193"/>
    </location>
</feature>
<feature type="region of interest" description="Disordered" evidence="1">
    <location>
        <begin position="40"/>
        <end position="87"/>
    </location>
</feature>
<comment type="caution">
    <text evidence="2">The sequence shown here is derived from an EMBL/GenBank/DDBJ whole genome shotgun (WGS) entry which is preliminary data.</text>
</comment>
<evidence type="ECO:0000313" key="3">
    <source>
        <dbReference type="Proteomes" id="UP000549394"/>
    </source>
</evidence>
<proteinExistence type="predicted"/>
<feature type="compositionally biased region" description="Basic residues" evidence="1">
    <location>
        <begin position="1"/>
        <end position="16"/>
    </location>
</feature>
<dbReference type="EMBL" id="CAJFCJ010000002">
    <property type="protein sequence ID" value="CAD5111932.1"/>
    <property type="molecule type" value="Genomic_DNA"/>
</dbReference>
<protein>
    <submittedName>
        <fullName evidence="2">DgyrCDS1194</fullName>
    </submittedName>
</protein>
<dbReference type="Proteomes" id="UP000549394">
    <property type="component" value="Unassembled WGS sequence"/>
</dbReference>
<name>A0A7I8V7Z8_9ANNE</name>
<feature type="compositionally biased region" description="Acidic residues" evidence="1">
    <location>
        <begin position="49"/>
        <end position="81"/>
    </location>
</feature>